<feature type="domain" description="Sigma-54 factor interaction" evidence="5">
    <location>
        <begin position="124"/>
        <end position="353"/>
    </location>
</feature>
<protein>
    <submittedName>
        <fullName evidence="6">Sigma 54-interacting transcriptional regulator</fullName>
    </submittedName>
</protein>
<dbReference type="PROSITE" id="PS50045">
    <property type="entry name" value="SIGMA54_INTERACT_4"/>
    <property type="match status" value="1"/>
</dbReference>
<dbReference type="InterPro" id="IPR058031">
    <property type="entry name" value="AAA_lid_NorR"/>
</dbReference>
<dbReference type="GO" id="GO:0005524">
    <property type="term" value="F:ATP binding"/>
    <property type="evidence" value="ECO:0007669"/>
    <property type="project" value="UniProtKB-KW"/>
</dbReference>
<dbReference type="AlphaFoldDB" id="A0A7S7SLH3"/>
<dbReference type="EMBL" id="CP063849">
    <property type="protein sequence ID" value="QOY88853.1"/>
    <property type="molecule type" value="Genomic_DNA"/>
</dbReference>
<evidence type="ECO:0000313" key="7">
    <source>
        <dbReference type="Proteomes" id="UP000593892"/>
    </source>
</evidence>
<dbReference type="RefSeq" id="WP_194450516.1">
    <property type="nucleotide sequence ID" value="NZ_CP063849.1"/>
</dbReference>
<dbReference type="PRINTS" id="PR01590">
    <property type="entry name" value="HTHFIS"/>
</dbReference>
<dbReference type="FunFam" id="3.40.50.300:FF:000006">
    <property type="entry name" value="DNA-binding transcriptional regulator NtrC"/>
    <property type="match status" value="1"/>
</dbReference>
<evidence type="ECO:0000256" key="2">
    <source>
        <dbReference type="ARBA" id="ARBA00022840"/>
    </source>
</evidence>
<keyword evidence="4" id="KW-0804">Transcription</keyword>
<reference evidence="6 7" key="1">
    <citation type="submission" date="2020-10" db="EMBL/GenBank/DDBJ databases">
        <title>Complete genome sequence of Paludibaculum fermentans P105T, a facultatively anaerobic acidobacterium capable of dissimilatory Fe(III) reduction.</title>
        <authorList>
            <person name="Dedysh S.N."/>
            <person name="Beletsky A.V."/>
            <person name="Kulichevskaya I.S."/>
            <person name="Mardanov A.V."/>
            <person name="Ravin N.V."/>
        </authorList>
    </citation>
    <scope>NUCLEOTIDE SEQUENCE [LARGE SCALE GENOMIC DNA]</scope>
    <source>
        <strain evidence="6 7">P105</strain>
    </source>
</reference>
<dbReference type="SUPFAM" id="SSF52540">
    <property type="entry name" value="P-loop containing nucleoside triphosphate hydrolases"/>
    <property type="match status" value="1"/>
</dbReference>
<dbReference type="SUPFAM" id="SSF46689">
    <property type="entry name" value="Homeodomain-like"/>
    <property type="match status" value="1"/>
</dbReference>
<dbReference type="Pfam" id="PF00158">
    <property type="entry name" value="Sigma54_activat"/>
    <property type="match status" value="1"/>
</dbReference>
<dbReference type="PROSITE" id="PS00688">
    <property type="entry name" value="SIGMA54_INTERACT_3"/>
    <property type="match status" value="1"/>
</dbReference>
<dbReference type="InterPro" id="IPR027417">
    <property type="entry name" value="P-loop_NTPase"/>
</dbReference>
<dbReference type="PANTHER" id="PTHR32071">
    <property type="entry name" value="TRANSCRIPTIONAL REGULATORY PROTEIN"/>
    <property type="match status" value="1"/>
</dbReference>
<dbReference type="InterPro" id="IPR003593">
    <property type="entry name" value="AAA+_ATPase"/>
</dbReference>
<evidence type="ECO:0000313" key="6">
    <source>
        <dbReference type="EMBL" id="QOY88853.1"/>
    </source>
</evidence>
<dbReference type="KEGG" id="pfer:IRI77_02515"/>
<evidence type="ECO:0000256" key="1">
    <source>
        <dbReference type="ARBA" id="ARBA00022741"/>
    </source>
</evidence>
<keyword evidence="1" id="KW-0547">Nucleotide-binding</keyword>
<keyword evidence="7" id="KW-1185">Reference proteome</keyword>
<name>A0A7S7SLH3_PALFE</name>
<dbReference type="GO" id="GO:0043565">
    <property type="term" value="F:sequence-specific DNA binding"/>
    <property type="evidence" value="ECO:0007669"/>
    <property type="project" value="InterPro"/>
</dbReference>
<dbReference type="CDD" id="cd00009">
    <property type="entry name" value="AAA"/>
    <property type="match status" value="1"/>
</dbReference>
<proteinExistence type="predicted"/>
<gene>
    <name evidence="6" type="ORF">IRI77_02515</name>
</gene>
<dbReference type="Gene3D" id="3.40.50.300">
    <property type="entry name" value="P-loop containing nucleotide triphosphate hydrolases"/>
    <property type="match status" value="1"/>
</dbReference>
<evidence type="ECO:0000256" key="4">
    <source>
        <dbReference type="ARBA" id="ARBA00023163"/>
    </source>
</evidence>
<dbReference type="Proteomes" id="UP000593892">
    <property type="component" value="Chromosome"/>
</dbReference>
<dbReference type="InterPro" id="IPR009057">
    <property type="entry name" value="Homeodomain-like_sf"/>
</dbReference>
<dbReference type="Gene3D" id="1.10.10.60">
    <property type="entry name" value="Homeodomain-like"/>
    <property type="match status" value="1"/>
</dbReference>
<dbReference type="GO" id="GO:0006355">
    <property type="term" value="P:regulation of DNA-templated transcription"/>
    <property type="evidence" value="ECO:0007669"/>
    <property type="project" value="InterPro"/>
</dbReference>
<organism evidence="6 7">
    <name type="scientific">Paludibaculum fermentans</name>
    <dbReference type="NCBI Taxonomy" id="1473598"/>
    <lineage>
        <taxon>Bacteria</taxon>
        <taxon>Pseudomonadati</taxon>
        <taxon>Acidobacteriota</taxon>
        <taxon>Terriglobia</taxon>
        <taxon>Bryobacterales</taxon>
        <taxon>Bryobacteraceae</taxon>
        <taxon>Paludibaculum</taxon>
    </lineage>
</organism>
<dbReference type="InterPro" id="IPR002078">
    <property type="entry name" value="Sigma_54_int"/>
</dbReference>
<evidence type="ECO:0000256" key="3">
    <source>
        <dbReference type="ARBA" id="ARBA00023015"/>
    </source>
</evidence>
<dbReference type="SMART" id="SM00382">
    <property type="entry name" value="AAA"/>
    <property type="match status" value="1"/>
</dbReference>
<keyword evidence="2" id="KW-0067">ATP-binding</keyword>
<accession>A0A7S7SLH3</accession>
<dbReference type="InterPro" id="IPR025944">
    <property type="entry name" value="Sigma_54_int_dom_CS"/>
</dbReference>
<dbReference type="Pfam" id="PF25601">
    <property type="entry name" value="AAA_lid_14"/>
    <property type="match status" value="1"/>
</dbReference>
<dbReference type="InterPro" id="IPR002197">
    <property type="entry name" value="HTH_Fis"/>
</dbReference>
<dbReference type="Pfam" id="PF02954">
    <property type="entry name" value="HTH_8"/>
    <property type="match status" value="1"/>
</dbReference>
<dbReference type="Gene3D" id="1.10.8.60">
    <property type="match status" value="1"/>
</dbReference>
<sequence>MTGKMYCVIDELAHATDDMLRMVQPGDTIQRFQRLEDAVNTAVREDGSQFLIHWPYLDWTETRLRGQLLNLARSINISIYDPHELIAEHEQWQAANIHVFGRGGQTQTPARAAGDPWAGWRRWLIGESDTMRKIVEMIRIVADRRTTVLLLGETGTGKEAAARAIHEASGRRDQELVPVNCAAIPESLIEAELFGHAKGAYTGAIGARAGYFERAHRGTLLLDEIGEMPLALQGKLLRVLQEREIQRVGGGETVPVDCRIIAASNVDLAEEARLKRFRSDLFYRLSVVVLRLPALRERREDIPVLVDHFIERICKAENLARCRVTPDALRRLADCDWPGNVRQLEHAVESAVVMSDGRTVLTAYDFPIDVPLNHVAPAPPASGSFPVLPETGLDMEETVRRLEMHLLSEALGRANGNKARAADLLGLKRTTLLYKARSLGFAIA</sequence>
<keyword evidence="3" id="KW-0805">Transcription regulation</keyword>
<evidence type="ECO:0000259" key="5">
    <source>
        <dbReference type="PROSITE" id="PS50045"/>
    </source>
</evidence>